<keyword evidence="1" id="KW-0175">Coiled coil</keyword>
<proteinExistence type="predicted"/>
<feature type="region of interest" description="Disordered" evidence="2">
    <location>
        <begin position="1888"/>
        <end position="1911"/>
    </location>
</feature>
<feature type="compositionally biased region" description="Polar residues" evidence="2">
    <location>
        <begin position="416"/>
        <end position="432"/>
    </location>
</feature>
<evidence type="ECO:0000256" key="1">
    <source>
        <dbReference type="SAM" id="Coils"/>
    </source>
</evidence>
<reference evidence="3" key="5">
    <citation type="submission" date="2025-09" db="UniProtKB">
        <authorList>
            <consortium name="Ensembl"/>
        </authorList>
    </citation>
    <scope>IDENTIFICATION</scope>
</reference>
<feature type="coiled-coil region" evidence="1">
    <location>
        <begin position="221"/>
        <end position="276"/>
    </location>
</feature>
<feature type="compositionally biased region" description="Low complexity" evidence="2">
    <location>
        <begin position="1305"/>
        <end position="1316"/>
    </location>
</feature>
<evidence type="ECO:0000313" key="4">
    <source>
        <dbReference type="Proteomes" id="UP000314986"/>
    </source>
</evidence>
<feature type="region of interest" description="Disordered" evidence="2">
    <location>
        <begin position="362"/>
        <end position="400"/>
    </location>
</feature>
<feature type="compositionally biased region" description="Polar residues" evidence="2">
    <location>
        <begin position="1422"/>
        <end position="1443"/>
    </location>
</feature>
<reference evidence="4" key="3">
    <citation type="journal article" date="2014" name="Nature">
        <title>Elephant shark genome provides unique insights into gnathostome evolution.</title>
        <authorList>
            <consortium name="International Elephant Shark Genome Sequencing Consortium"/>
            <person name="Venkatesh B."/>
            <person name="Lee A.P."/>
            <person name="Ravi V."/>
            <person name="Maurya A.K."/>
            <person name="Lian M.M."/>
            <person name="Swann J.B."/>
            <person name="Ohta Y."/>
            <person name="Flajnik M.F."/>
            <person name="Sutoh Y."/>
            <person name="Kasahara M."/>
            <person name="Hoon S."/>
            <person name="Gangu V."/>
            <person name="Roy S.W."/>
            <person name="Irimia M."/>
            <person name="Korzh V."/>
            <person name="Kondrychyn I."/>
            <person name="Lim Z.W."/>
            <person name="Tay B.H."/>
            <person name="Tohari S."/>
            <person name="Kong K.W."/>
            <person name="Ho S."/>
            <person name="Lorente-Galdos B."/>
            <person name="Quilez J."/>
            <person name="Marques-Bonet T."/>
            <person name="Raney B.J."/>
            <person name="Ingham P.W."/>
            <person name="Tay A."/>
            <person name="Hillier L.W."/>
            <person name="Minx P."/>
            <person name="Boehm T."/>
            <person name="Wilson R.K."/>
            <person name="Brenner S."/>
            <person name="Warren W.C."/>
        </authorList>
    </citation>
    <scope>NUCLEOTIDE SEQUENCE [LARGE SCALE GENOMIC DNA]</scope>
</reference>
<dbReference type="Proteomes" id="UP000314986">
    <property type="component" value="Unassembled WGS sequence"/>
</dbReference>
<accession>A0A4W3IM45</accession>
<dbReference type="InParanoid" id="A0A4W3IM45"/>
<dbReference type="GO" id="GO:0046599">
    <property type="term" value="P:regulation of centriole replication"/>
    <property type="evidence" value="ECO:0007669"/>
    <property type="project" value="TreeGrafter"/>
</dbReference>
<dbReference type="OMA" id="DNWTSRC"/>
<dbReference type="GO" id="GO:0005813">
    <property type="term" value="C:centrosome"/>
    <property type="evidence" value="ECO:0007669"/>
    <property type="project" value="TreeGrafter"/>
</dbReference>
<feature type="compositionally biased region" description="Polar residues" evidence="2">
    <location>
        <begin position="1735"/>
        <end position="1746"/>
    </location>
</feature>
<dbReference type="PANTHER" id="PTHR21553">
    <property type="entry name" value="ALMS1-RELATED"/>
    <property type="match status" value="1"/>
</dbReference>
<feature type="region of interest" description="Disordered" evidence="2">
    <location>
        <begin position="1154"/>
        <end position="1178"/>
    </location>
</feature>
<feature type="coiled-coil region" evidence="1">
    <location>
        <begin position="50"/>
        <end position="77"/>
    </location>
</feature>
<dbReference type="GO" id="GO:0005829">
    <property type="term" value="C:cytosol"/>
    <property type="evidence" value="ECO:0007669"/>
    <property type="project" value="TreeGrafter"/>
</dbReference>
<dbReference type="PANTHER" id="PTHR21553:SF26">
    <property type="entry name" value="ALMS MOTIF DOMAIN-CONTAINING PROTEIN"/>
    <property type="match status" value="1"/>
</dbReference>
<feature type="region of interest" description="Disordered" evidence="2">
    <location>
        <begin position="1417"/>
        <end position="1443"/>
    </location>
</feature>
<dbReference type="GeneTree" id="ENSGT00940000153123"/>
<feature type="region of interest" description="Disordered" evidence="2">
    <location>
        <begin position="1735"/>
        <end position="1762"/>
    </location>
</feature>
<feature type="compositionally biased region" description="Low complexity" evidence="2">
    <location>
        <begin position="1155"/>
        <end position="1169"/>
    </location>
</feature>
<reference evidence="4" key="1">
    <citation type="journal article" date="2006" name="Science">
        <title>Ancient noncoding elements conserved in the human genome.</title>
        <authorList>
            <person name="Venkatesh B."/>
            <person name="Kirkness E.F."/>
            <person name="Loh Y.H."/>
            <person name="Halpern A.L."/>
            <person name="Lee A.P."/>
            <person name="Johnson J."/>
            <person name="Dandona N."/>
            <person name="Viswanathan L.D."/>
            <person name="Tay A."/>
            <person name="Venter J.C."/>
            <person name="Strausberg R.L."/>
            <person name="Brenner S."/>
        </authorList>
    </citation>
    <scope>NUCLEOTIDE SEQUENCE [LARGE SCALE GENOMIC DNA]</scope>
</reference>
<feature type="compositionally biased region" description="Low complexity" evidence="2">
    <location>
        <begin position="1747"/>
        <end position="1762"/>
    </location>
</feature>
<feature type="region of interest" description="Disordered" evidence="2">
    <location>
        <begin position="1296"/>
        <end position="1326"/>
    </location>
</feature>
<evidence type="ECO:0000313" key="3">
    <source>
        <dbReference type="Ensembl" id="ENSCMIP00000031414.1"/>
    </source>
</evidence>
<protein>
    <submittedName>
        <fullName evidence="3">Uncharacterized protein</fullName>
    </submittedName>
</protein>
<evidence type="ECO:0000256" key="2">
    <source>
        <dbReference type="SAM" id="MobiDB-lite"/>
    </source>
</evidence>
<dbReference type="Ensembl" id="ENSCMIT00000031891.1">
    <property type="protein sequence ID" value="ENSCMIP00000031414.1"/>
    <property type="gene ID" value="ENSCMIG00000013479.1"/>
</dbReference>
<organism evidence="3 4">
    <name type="scientific">Callorhinchus milii</name>
    <name type="common">Ghost shark</name>
    <dbReference type="NCBI Taxonomy" id="7868"/>
    <lineage>
        <taxon>Eukaryota</taxon>
        <taxon>Metazoa</taxon>
        <taxon>Chordata</taxon>
        <taxon>Craniata</taxon>
        <taxon>Vertebrata</taxon>
        <taxon>Chondrichthyes</taxon>
        <taxon>Holocephali</taxon>
        <taxon>Chimaeriformes</taxon>
        <taxon>Callorhinchidae</taxon>
        <taxon>Callorhinchus</taxon>
    </lineage>
</organism>
<reference evidence="4" key="2">
    <citation type="journal article" date="2007" name="PLoS Biol.">
        <title>Survey sequencing and comparative analysis of the elephant shark (Callorhinchus milii) genome.</title>
        <authorList>
            <person name="Venkatesh B."/>
            <person name="Kirkness E.F."/>
            <person name="Loh Y.H."/>
            <person name="Halpern A.L."/>
            <person name="Lee A.P."/>
            <person name="Johnson J."/>
            <person name="Dandona N."/>
            <person name="Viswanathan L.D."/>
            <person name="Tay A."/>
            <person name="Venter J.C."/>
            <person name="Strausberg R.L."/>
            <person name="Brenner S."/>
        </authorList>
    </citation>
    <scope>NUCLEOTIDE SEQUENCE [LARGE SCALE GENOMIC DNA]</scope>
</reference>
<sequence length="1911" mass="215465">MKRKVAKVGGLRLSPNEESILIKEELERRRKLRLKQVREQERCIALQIREEVKQRRNQQLELLADELKAEWRKAQVEKAKTLENLYLCSLKAVGDGHRQAKENEPDLETFTKQAAVNQQKAEKRCREALRELKLMREKEFEEQSRCVQARKKALIVEKERAMKIAHLPPPPPDPLAELDVSKCPVVKMHDVDSFSVTHYHLPEPCVDREMNTEQVNALLAAEQVGHHLEELQKEAERERREQLEKARLRGSHALQMVHLAQDKEKLMKELEKMQHADLTRRRRVVAQMPPQLFEPPYRRVEIKADRQREMEFAFEDMYSGDKRVRGDLVLCLEPEPLPALSVGTQDEDLDLSVDPEGFHKEEEHLKDQEMFGSRKPGDVKKGAYPRASETPAECSHPAANPTKAALKKLLTKIRAQRNNWTSRPETESSNEVLTIESGSIESKEEQQRSSSESIVNMDVEQDMPVDTIIAGNATLFHPKEQASIIRSEIDRKKQLEELEQQKQQQLVLLQQFEQQKRNLRNYFEETQFQRQLIQTQMEERLRRDVEDRNQEACHDYEPKALDRKEDISIGKQDSWRLQAPRMDAGDSVTAGTVQHHEGLVPKELSQEDKHLYAIRQYQQRLVEQNRLHRKSVEEARKQLEEYQLMLKRRHPSILTTASQLSTKCSTSQPLHYDTPAGTQSKIDISSSKAEQSLPAPAVQHLDLVNQPTFPIRPHVDLITAGLPHTSTHLLQHSRTASLSADGKEPVPTIHLPKYSEPAFPSARCEPLVTQTLPDSAGLVTRSLPAQHVVVDSEGTHQRQIDRLFDTGEYSSGDHVTITQKQPFMCHESMGHHDLSKPEMQPILSDACRRKSPEVSESCSRATVELQQGSTDVLQMQARLMEPAGIQRKPMKIMPGSSETSLGTLRHLELSGTLVKHSEALKNQKRLTALSKDIQIRQEHLRELQQQLDRQREALFSKQMSQEEMLNDRENQLQDQMQQQKKALENYLTEMQLGNSLLHEEATASHNNDQQLVMSSLLQTLVEFETESTNEIHQLENIQLKAHEPTSQTNELFSQGYDSLFRKTGGRHLTNSATDQVLEGQLQNWRPSKPPVTKTKLGLFGLDEQHELSSIQEVETPQSDRFSIFVNRNISKGDNCYLPEDLSCSVQAENDMSVISTSSSQQSSSATNSALDSGKSGRRTWREELALETGKPPEEGPSMAPSAAGSCIPSYFAAVGGSALVYPGTPMSTCITSSQVMLPYSWACDIYGPTAVEKNPHPDVMYPSSTTLSTGSLSEQEVVSPISSGLCSDVFPRTATRPFTAPPRVSPTSTSSSPSSSGYQAPVESGDIHPCSSKLEEYSPNESKIQQIIEKYTRDLNKLMDSTVKRQASATGFDISDVEDPNFYSPLQFSRQGSCPEFCHLEPITDFGISSTSASFSSKESSVQNTTSTESQHLPNSDNASATSEIQLCQSSLASTPAHERTGCNIQEETQQNYGMENNGLESFHLLQPEITVSEYSLNTESSDGGLMNVRTLEESSHNETTSSNSEYFHPPVLLRPEGADAVADIQDVMEQLSCSDITIENLRKGDECSCKMPSVVSLAKKLNSTTANEMNILSKEAPESISEENANHTVGIQHGVSEQDGQAPPEHLSPVKEETAPLENQLEQEDDQLHQSNSSKLRAGICTSCSFVPVWETESGVGIMEEPELTQVTMDDSTFVEDETTDPEGQEPKVERLISNSKLKFSQVKEFQALTEMTNDNNSLSQKLPVSNSSPNDNQSSSQRSSTVMVIEFDSSHKIFNKEILKKKQKFIANSTKRLEDLKGKVRSEPVQSVHSFLKPRAEKNPVHQDQPLLSAPSMTIQLKMVGEVKVSTPEDRKTAEIEMRQRTLRLYSQLSEVKNRNEEVMRCAMNSRNRKKAKEFQKKTLEKLRAKKHR</sequence>
<dbReference type="GO" id="GO:0005814">
    <property type="term" value="C:centriole"/>
    <property type="evidence" value="ECO:0007669"/>
    <property type="project" value="TreeGrafter"/>
</dbReference>
<feature type="coiled-coil region" evidence="1">
    <location>
        <begin position="926"/>
        <end position="989"/>
    </location>
</feature>
<feature type="compositionally biased region" description="Basic and acidic residues" evidence="2">
    <location>
        <begin position="1895"/>
        <end position="1905"/>
    </location>
</feature>
<feature type="coiled-coil region" evidence="1">
    <location>
        <begin position="484"/>
        <end position="529"/>
    </location>
</feature>
<feature type="region of interest" description="Disordered" evidence="2">
    <location>
        <begin position="416"/>
        <end position="452"/>
    </location>
</feature>
<keyword evidence="4" id="KW-1185">Reference proteome</keyword>
<reference evidence="3" key="4">
    <citation type="submission" date="2025-08" db="UniProtKB">
        <authorList>
            <consortium name="Ensembl"/>
        </authorList>
    </citation>
    <scope>IDENTIFICATION</scope>
</reference>
<name>A0A4W3IM45_CALMI</name>